<keyword evidence="2 5" id="KW-0812">Transmembrane</keyword>
<comment type="subcellular location">
    <subcellularLocation>
        <location evidence="1">Membrane</location>
        <topology evidence="1">Multi-pass membrane protein</topology>
    </subcellularLocation>
</comment>
<evidence type="ECO:0000259" key="6">
    <source>
        <dbReference type="Pfam" id="PF00999"/>
    </source>
</evidence>
<evidence type="ECO:0000256" key="1">
    <source>
        <dbReference type="ARBA" id="ARBA00004141"/>
    </source>
</evidence>
<dbReference type="GO" id="GO:0015297">
    <property type="term" value="F:antiporter activity"/>
    <property type="evidence" value="ECO:0007669"/>
    <property type="project" value="InterPro"/>
</dbReference>
<feature type="transmembrane region" description="Helical" evidence="5">
    <location>
        <begin position="180"/>
        <end position="208"/>
    </location>
</feature>
<dbReference type="PANTHER" id="PTHR31102">
    <property type="match status" value="1"/>
</dbReference>
<reference evidence="8" key="1">
    <citation type="submission" date="2011-02" db="EMBL/GenBank/DDBJ databases">
        <title>Complete sequence of Spirochaeta sp. Buddy.</title>
        <authorList>
            <person name="Lucas S."/>
            <person name="Copeland A."/>
            <person name="Lapidus A."/>
            <person name="Cheng J.-F."/>
            <person name="Goodwin L."/>
            <person name="Pitluck S."/>
            <person name="Zeytun A."/>
            <person name="Detter J.C."/>
            <person name="Han C."/>
            <person name="Tapia R."/>
            <person name="Land M."/>
            <person name="Hauser L."/>
            <person name="Kyrpides N."/>
            <person name="Ivanova N."/>
            <person name="Mikhailova N."/>
            <person name="Pagani I."/>
            <person name="Ritalahti K.M."/>
            <person name="Loeffler F.E."/>
            <person name="Woyke T."/>
        </authorList>
    </citation>
    <scope>NUCLEOTIDE SEQUENCE [LARGE SCALE GENOMIC DNA]</scope>
    <source>
        <strain evidence="8">ATCC BAA-1886 / DSM 22777 / Buddy</strain>
    </source>
</reference>
<proteinExistence type="predicted"/>
<feature type="transmembrane region" description="Helical" evidence="5">
    <location>
        <begin position="242"/>
        <end position="260"/>
    </location>
</feature>
<evidence type="ECO:0000256" key="4">
    <source>
        <dbReference type="ARBA" id="ARBA00023136"/>
    </source>
</evidence>
<feature type="transmembrane region" description="Helical" evidence="5">
    <location>
        <begin position="333"/>
        <end position="357"/>
    </location>
</feature>
<dbReference type="AlphaFoldDB" id="F0RYT7"/>
<dbReference type="PANTHER" id="PTHR31102:SF1">
    <property type="entry name" value="CATION_H+ EXCHANGER DOMAIN-CONTAINING PROTEIN"/>
    <property type="match status" value="1"/>
</dbReference>
<sequence length="421" mass="44570">MAFSLASVVLLCLFLDWLLTKVHVPALIGMLFVGMLFGPAVLNILDSSLLAVGSDLRMIALIVILLRSGLELSRESLHKVGLQAIFLSFLPALFETLTVMLIGPYFLGLSLLESAILGCVLGAVSPAVVVPMMVTFIQEKRGTQKGIPTLVLAGASMDDVTVIVAFSIVLGLYVGDTVNLAWTVAGIPLSIAFGIVIGLAIGLVLIRIFEQFNPRATKRVLAMLMICILLVHLGDVLDSRHIPFAALLSVMAIGFIILEKREHMAHELSSKLGKIWIFAQILLFAMVGSQVDLAAAQEVGVKGILLILIALAGRSVGTYFCTLGSGFTAKEKAFIVISYLPKATVQAAIGATPLAVMGMHGMPTGAGQVILAVAVMSIVLTAPLGAIALNWAGHHLLSIDTRETFSSLQAIQESQHEGAAT</sequence>
<evidence type="ECO:0000256" key="5">
    <source>
        <dbReference type="SAM" id="Phobius"/>
    </source>
</evidence>
<feature type="transmembrane region" description="Helical" evidence="5">
    <location>
        <begin position="149"/>
        <end position="174"/>
    </location>
</feature>
<name>F0RYT7_SPHGB</name>
<feature type="domain" description="Cation/H+ exchanger transmembrane" evidence="6">
    <location>
        <begin position="11"/>
        <end position="384"/>
    </location>
</feature>
<gene>
    <name evidence="7" type="ordered locus">SpiBuddy_1248</name>
</gene>
<dbReference type="GO" id="GO:1902600">
    <property type="term" value="P:proton transmembrane transport"/>
    <property type="evidence" value="ECO:0007669"/>
    <property type="project" value="InterPro"/>
</dbReference>
<dbReference type="HOGENOM" id="CLU_018415_1_0_12"/>
<dbReference type="STRING" id="158189.SpiBuddy_1248"/>
<feature type="transmembrane region" description="Helical" evidence="5">
    <location>
        <begin position="44"/>
        <end position="68"/>
    </location>
</feature>
<dbReference type="KEGG" id="sbu:SpiBuddy_1248"/>
<dbReference type="EMBL" id="CP002541">
    <property type="protein sequence ID" value="ADY13073.1"/>
    <property type="molecule type" value="Genomic_DNA"/>
</dbReference>
<feature type="transmembrane region" description="Helical" evidence="5">
    <location>
        <begin position="115"/>
        <end position="137"/>
    </location>
</feature>
<dbReference type="Gene3D" id="1.20.1530.20">
    <property type="match status" value="1"/>
</dbReference>
<feature type="transmembrane region" description="Helical" evidence="5">
    <location>
        <begin position="220"/>
        <end position="236"/>
    </location>
</feature>
<dbReference type="Proteomes" id="UP000008466">
    <property type="component" value="Chromosome"/>
</dbReference>
<dbReference type="OrthoDB" id="9790604at2"/>
<dbReference type="InterPro" id="IPR006153">
    <property type="entry name" value="Cation/H_exchanger_TM"/>
</dbReference>
<accession>F0RYT7</accession>
<dbReference type="InterPro" id="IPR038770">
    <property type="entry name" value="Na+/solute_symporter_sf"/>
</dbReference>
<evidence type="ECO:0000313" key="7">
    <source>
        <dbReference type="EMBL" id="ADY13073.1"/>
    </source>
</evidence>
<dbReference type="Pfam" id="PF00999">
    <property type="entry name" value="Na_H_Exchanger"/>
    <property type="match status" value="1"/>
</dbReference>
<feature type="transmembrane region" description="Helical" evidence="5">
    <location>
        <begin position="369"/>
        <end position="392"/>
    </location>
</feature>
<feature type="transmembrane region" description="Helical" evidence="5">
    <location>
        <begin position="80"/>
        <end position="103"/>
    </location>
</feature>
<dbReference type="eggNOG" id="COG0025">
    <property type="taxonomic scope" value="Bacteria"/>
</dbReference>
<dbReference type="RefSeq" id="WP_013606924.1">
    <property type="nucleotide sequence ID" value="NC_015152.1"/>
</dbReference>
<keyword evidence="4 5" id="KW-0472">Membrane</keyword>
<protein>
    <submittedName>
        <fullName evidence="7">Sodium/hydrogen exchanger</fullName>
    </submittedName>
</protein>
<organism evidence="7 8">
    <name type="scientific">Sphaerochaeta globosa (strain ATCC BAA-1886 / DSM 22777 / Buddy)</name>
    <name type="common">Spirochaeta sp. (strain Buddy)</name>
    <dbReference type="NCBI Taxonomy" id="158189"/>
    <lineage>
        <taxon>Bacteria</taxon>
        <taxon>Pseudomonadati</taxon>
        <taxon>Spirochaetota</taxon>
        <taxon>Spirochaetia</taxon>
        <taxon>Spirochaetales</taxon>
        <taxon>Sphaerochaetaceae</taxon>
        <taxon>Sphaerochaeta</taxon>
    </lineage>
</organism>
<feature type="transmembrane region" description="Helical" evidence="5">
    <location>
        <begin position="303"/>
        <end position="321"/>
    </location>
</feature>
<keyword evidence="3 5" id="KW-1133">Transmembrane helix</keyword>
<feature type="transmembrane region" description="Helical" evidence="5">
    <location>
        <begin position="272"/>
        <end position="291"/>
    </location>
</feature>
<keyword evidence="8" id="KW-1185">Reference proteome</keyword>
<dbReference type="InterPro" id="IPR051843">
    <property type="entry name" value="CPA1_transporter"/>
</dbReference>
<evidence type="ECO:0000313" key="8">
    <source>
        <dbReference type="Proteomes" id="UP000008466"/>
    </source>
</evidence>
<evidence type="ECO:0000256" key="3">
    <source>
        <dbReference type="ARBA" id="ARBA00022989"/>
    </source>
</evidence>
<evidence type="ECO:0000256" key="2">
    <source>
        <dbReference type="ARBA" id="ARBA00022692"/>
    </source>
</evidence>
<dbReference type="GO" id="GO:0016020">
    <property type="term" value="C:membrane"/>
    <property type="evidence" value="ECO:0007669"/>
    <property type="project" value="UniProtKB-SubCell"/>
</dbReference>